<gene>
    <name evidence="8" type="ORF">TRAPUB_1492</name>
</gene>
<dbReference type="PROSITE" id="PS00216">
    <property type="entry name" value="SUGAR_TRANSPORT_1"/>
    <property type="match status" value="1"/>
</dbReference>
<dbReference type="InterPro" id="IPR020846">
    <property type="entry name" value="MFS_dom"/>
</dbReference>
<evidence type="ECO:0000256" key="4">
    <source>
        <dbReference type="ARBA" id="ARBA00022989"/>
    </source>
</evidence>
<dbReference type="PROSITE" id="PS50850">
    <property type="entry name" value="MFS"/>
    <property type="match status" value="1"/>
</dbReference>
<feature type="domain" description="Major facilitator superfamily (MFS) profile" evidence="7">
    <location>
        <begin position="1"/>
        <end position="105"/>
    </location>
</feature>
<reference evidence="8 9" key="1">
    <citation type="submission" date="2016-10" db="EMBL/GenBank/DDBJ databases">
        <title>Genome sequence of the basidiomycete white-rot fungus Trametes pubescens.</title>
        <authorList>
            <person name="Makela M.R."/>
            <person name="Granchi Z."/>
            <person name="Peng M."/>
            <person name="De Vries R.P."/>
            <person name="Grigoriev I."/>
            <person name="Riley R."/>
            <person name="Hilden K."/>
        </authorList>
    </citation>
    <scope>NUCLEOTIDE SEQUENCE [LARGE SCALE GENOMIC DNA]</scope>
    <source>
        <strain evidence="8 9">FBCC735</strain>
    </source>
</reference>
<evidence type="ECO:0000256" key="2">
    <source>
        <dbReference type="ARBA" id="ARBA00010992"/>
    </source>
</evidence>
<dbReference type="InterPro" id="IPR005828">
    <property type="entry name" value="MFS_sugar_transport-like"/>
</dbReference>
<comment type="caution">
    <text evidence="8">The sequence shown here is derived from an EMBL/GenBank/DDBJ whole genome shotgun (WGS) entry which is preliminary data.</text>
</comment>
<keyword evidence="5 6" id="KW-0472">Membrane</keyword>
<evidence type="ECO:0000256" key="6">
    <source>
        <dbReference type="SAM" id="Phobius"/>
    </source>
</evidence>
<dbReference type="AlphaFoldDB" id="A0A1M2VJ79"/>
<comment type="similarity">
    <text evidence="2">Belongs to the major facilitator superfamily. Sugar transporter (TC 2.A.1.1) family.</text>
</comment>
<dbReference type="GO" id="GO:0016020">
    <property type="term" value="C:membrane"/>
    <property type="evidence" value="ECO:0007669"/>
    <property type="project" value="UniProtKB-SubCell"/>
</dbReference>
<evidence type="ECO:0000256" key="5">
    <source>
        <dbReference type="ARBA" id="ARBA00023136"/>
    </source>
</evidence>
<evidence type="ECO:0000256" key="1">
    <source>
        <dbReference type="ARBA" id="ARBA00004141"/>
    </source>
</evidence>
<dbReference type="InterPro" id="IPR050360">
    <property type="entry name" value="MFS_Sugar_Transporters"/>
</dbReference>
<name>A0A1M2VJ79_TRAPU</name>
<dbReference type="InterPro" id="IPR005829">
    <property type="entry name" value="Sugar_transporter_CS"/>
</dbReference>
<evidence type="ECO:0000313" key="9">
    <source>
        <dbReference type="Proteomes" id="UP000184267"/>
    </source>
</evidence>
<keyword evidence="9" id="KW-1185">Reference proteome</keyword>
<dbReference type="PANTHER" id="PTHR48022:SF17">
    <property type="entry name" value="HEXOSE TRANSPORTER"/>
    <property type="match status" value="1"/>
</dbReference>
<evidence type="ECO:0000313" key="8">
    <source>
        <dbReference type="EMBL" id="OJT07632.1"/>
    </source>
</evidence>
<dbReference type="OMA" id="WAFSPRW"/>
<dbReference type="GO" id="GO:0005351">
    <property type="term" value="F:carbohydrate:proton symporter activity"/>
    <property type="evidence" value="ECO:0007669"/>
    <property type="project" value="TreeGrafter"/>
</dbReference>
<dbReference type="InterPro" id="IPR036259">
    <property type="entry name" value="MFS_trans_sf"/>
</dbReference>
<dbReference type="Pfam" id="PF00083">
    <property type="entry name" value="Sugar_tr"/>
    <property type="match status" value="1"/>
</dbReference>
<keyword evidence="4 6" id="KW-1133">Transmembrane helix</keyword>
<evidence type="ECO:0000256" key="3">
    <source>
        <dbReference type="ARBA" id="ARBA00022692"/>
    </source>
</evidence>
<dbReference type="PANTHER" id="PTHR48022">
    <property type="entry name" value="PLASTIDIC GLUCOSE TRANSPORTER 4"/>
    <property type="match status" value="1"/>
</dbReference>
<dbReference type="OrthoDB" id="6133115at2759"/>
<evidence type="ECO:0000259" key="7">
    <source>
        <dbReference type="PROSITE" id="PS50850"/>
    </source>
</evidence>
<dbReference type="EMBL" id="MNAD01001153">
    <property type="protein sequence ID" value="OJT07632.1"/>
    <property type="molecule type" value="Genomic_DNA"/>
</dbReference>
<dbReference type="STRING" id="154538.A0A1M2VJ79"/>
<dbReference type="Gene3D" id="1.20.1250.20">
    <property type="entry name" value="MFS general substrate transporter like domains"/>
    <property type="match status" value="1"/>
</dbReference>
<keyword evidence="8" id="KW-0813">Transport</keyword>
<dbReference type="Proteomes" id="UP000184267">
    <property type="component" value="Unassembled WGS sequence"/>
</dbReference>
<dbReference type="SUPFAM" id="SSF103473">
    <property type="entry name" value="MFS general substrate transporter"/>
    <property type="match status" value="1"/>
</dbReference>
<feature type="transmembrane region" description="Helical" evidence="6">
    <location>
        <begin position="59"/>
        <end position="79"/>
    </location>
</feature>
<accession>A0A1M2VJ79</accession>
<keyword evidence="3 6" id="KW-0812">Transmembrane</keyword>
<proteinExistence type="inferred from homology"/>
<comment type="subcellular location">
    <subcellularLocation>
        <location evidence="1">Membrane</location>
        <topology evidence="1">Multi-pass membrane protein</topology>
    </subcellularLocation>
</comment>
<feature type="transmembrane region" description="Helical" evidence="6">
    <location>
        <begin position="32"/>
        <end position="52"/>
    </location>
</feature>
<sequence length="105" mass="10778">MRDWLRTFGDPVAGSTQAGLERFTIATSMESVVVSILSAGTLLGALSGGPIADVLGRRIGIMVSCIIFSLGVALQTGSSNLPTCIVGRFFAGVGVGLVSTLVPMY</sequence>
<feature type="transmembrane region" description="Helical" evidence="6">
    <location>
        <begin position="85"/>
        <end position="104"/>
    </location>
</feature>
<protein>
    <submittedName>
        <fullName evidence="8">High-affinity glucose transporter SNF3</fullName>
    </submittedName>
</protein>
<keyword evidence="8" id="KW-0762">Sugar transport</keyword>
<organism evidence="8 9">
    <name type="scientific">Trametes pubescens</name>
    <name type="common">White-rot fungus</name>
    <dbReference type="NCBI Taxonomy" id="154538"/>
    <lineage>
        <taxon>Eukaryota</taxon>
        <taxon>Fungi</taxon>
        <taxon>Dikarya</taxon>
        <taxon>Basidiomycota</taxon>
        <taxon>Agaricomycotina</taxon>
        <taxon>Agaricomycetes</taxon>
        <taxon>Polyporales</taxon>
        <taxon>Polyporaceae</taxon>
        <taxon>Trametes</taxon>
    </lineage>
</organism>